<evidence type="ECO:0000313" key="1">
    <source>
        <dbReference type="EMBL" id="BAW19252.1"/>
    </source>
</evidence>
<evidence type="ECO:0008006" key="3">
    <source>
        <dbReference type="Google" id="ProtNLM"/>
    </source>
</evidence>
<proteinExistence type="predicted"/>
<protein>
    <recommendedName>
        <fullName evidence="3">Major capsid protein</fullName>
    </recommendedName>
</protein>
<name>A0A1L7N194_9CAUD</name>
<dbReference type="EMBL" id="AP017924">
    <property type="protein sequence ID" value="BAW19252.1"/>
    <property type="molecule type" value="Genomic_DNA"/>
</dbReference>
<dbReference type="GeneID" id="40074673"/>
<reference evidence="1 2" key="1">
    <citation type="submission" date="2016-12" db="EMBL/GenBank/DDBJ databases">
        <title>Characterization of two jumbo phages RP12 and RP31 infecting the phytopathogen Ralstonia solanacearum.</title>
        <authorList>
            <person name="Kawasaki T."/>
            <person name="Yoshikawa G."/>
            <person name="Ogata H."/>
            <person name="Yamada T."/>
        </authorList>
    </citation>
    <scope>NUCLEOTIDE SEQUENCE [LARGE SCALE GENOMIC DNA]</scope>
    <source>
        <strain evidence="1 2">RP12</strain>
    </source>
</reference>
<dbReference type="Proteomes" id="UP000222831">
    <property type="component" value="Segment"/>
</dbReference>
<dbReference type="KEGG" id="vg:40074673"/>
<sequence length="567" mass="61344">MNFGNNNFGSLDAQFGSGQQQNLGGLSGGFTPQPQVSLIQQTYDFGQAIAENQQQGAMTMEIRKIYLGLTRPQANQFRRTYDVMLDGQGMSAIQNEVERQGAEAFNPANMSNLMAQGANFIRHSGTPDGAVNIENGWETERFRFTMVVDVYRNGKFQRTEFISGSTDEAAASNMGMTNVFIDPGMLFTINHVTEARQRQLDNLGRPIPMISRSNAVVRNSGFGGLGTQSSMFLTRPSDVLRAVDKVQLYRGMEQAAQFGEPTAMTYQDLDSMLTSVPMMSADTNLLVPTFASRTLKGLYENSLSSYDPMNIDNMGGGQLAGQRIQDTAFSQSGFIHVMNRKLANGVATTAQFTFGDLLKLDLTIDDRTEVFGRAYENGAISIPDGRSVANIGDAEVIALHATSIVQSTLALMSMSGVAVLAYNANNLNTGDTEVTIQACDGMDNDGMLFQRLEVLKGRLIMECLSIVAAEETSYEVDVFADAFNDVFVEITWGGIHRAYVIPAFASSSLAPVVTNSLDRLIGMAETIDDVIDTCKQIIAPGSTLNTGDGIAIQGAGESRYGGLAGDY</sequence>
<evidence type="ECO:0000313" key="2">
    <source>
        <dbReference type="Proteomes" id="UP000222831"/>
    </source>
</evidence>
<organism evidence="1 2">
    <name type="scientific">Ralstonia phage RP12</name>
    <dbReference type="NCBI Taxonomy" id="1923889"/>
    <lineage>
        <taxon>Viruses</taxon>
        <taxon>Duplodnaviria</taxon>
        <taxon>Heunggongvirae</taxon>
        <taxon>Uroviricota</taxon>
        <taxon>Caudoviricetes</taxon>
        <taxon>Chimalliviridae</taxon>
        <taxon>Ripduovirus</taxon>
        <taxon>Ripduovirus RP12</taxon>
    </lineage>
</organism>
<accession>A0A1L7N194</accession>
<keyword evidence="2" id="KW-1185">Reference proteome</keyword>
<dbReference type="OrthoDB" id="7171at10239"/>
<dbReference type="RefSeq" id="YP_009598971.1">
    <property type="nucleotide sequence ID" value="NC_041911.1"/>
</dbReference>